<reference evidence="4 5" key="1">
    <citation type="submission" date="2019-09" db="EMBL/GenBank/DDBJ databases">
        <title>Taxonomy of Antarctic Massilia spp.: description of Massilia rubra sp. nov., Massilia aquatica sp. nov., Massilia mucilaginosa sp. nov., Massilia frigida sp. nov. isolated from streams, lakes and regoliths.</title>
        <authorList>
            <person name="Holochova P."/>
            <person name="Sedlacek I."/>
            <person name="Kralova S."/>
            <person name="Maslanova I."/>
            <person name="Busse H.-J."/>
            <person name="Stankova E."/>
            <person name="Vrbovska V."/>
            <person name="Kovarovic V."/>
            <person name="Bartak M."/>
            <person name="Svec P."/>
            <person name="Pantucek R."/>
        </authorList>
    </citation>
    <scope>NUCLEOTIDE SEQUENCE [LARGE SCALE GENOMIC DNA]</scope>
    <source>
        <strain evidence="4 5">CCM 8693</strain>
    </source>
</reference>
<evidence type="ECO:0000256" key="1">
    <source>
        <dbReference type="ARBA" id="ARBA00010690"/>
    </source>
</evidence>
<dbReference type="PANTHER" id="PTHR30531:SF12">
    <property type="entry name" value="FLAGELLAR BIOSYNTHETIC PROTEIN FLHB"/>
    <property type="match status" value="1"/>
</dbReference>
<comment type="similarity">
    <text evidence="1">Belongs to the type III secretion exporter family.</text>
</comment>
<feature type="region of interest" description="Disordered" evidence="2">
    <location>
        <begin position="1"/>
        <end position="24"/>
    </location>
</feature>
<feature type="transmembrane region" description="Helical" evidence="3">
    <location>
        <begin position="192"/>
        <end position="211"/>
    </location>
</feature>
<dbReference type="InterPro" id="IPR029025">
    <property type="entry name" value="T3SS_substrate_exporter_C"/>
</dbReference>
<keyword evidence="3" id="KW-1133">Transmembrane helix</keyword>
<keyword evidence="5" id="KW-1185">Reference proteome</keyword>
<comment type="caution">
    <text evidence="4">The sequence shown here is derived from an EMBL/GenBank/DDBJ whole genome shotgun (WGS) entry which is preliminary data.</text>
</comment>
<feature type="transmembrane region" description="Helical" evidence="3">
    <location>
        <begin position="32"/>
        <end position="57"/>
    </location>
</feature>
<organism evidence="4 5">
    <name type="scientific">Massilia aquatica</name>
    <dbReference type="NCBI Taxonomy" id="2609000"/>
    <lineage>
        <taxon>Bacteria</taxon>
        <taxon>Pseudomonadati</taxon>
        <taxon>Pseudomonadota</taxon>
        <taxon>Betaproteobacteria</taxon>
        <taxon>Burkholderiales</taxon>
        <taxon>Oxalobacteraceae</taxon>
        <taxon>Telluria group</taxon>
        <taxon>Massilia</taxon>
    </lineage>
</organism>
<evidence type="ECO:0000313" key="5">
    <source>
        <dbReference type="Proteomes" id="UP000819052"/>
    </source>
</evidence>
<sequence>MSDEGQDKSQDATPHKLREAQKRGQVSKSVEANYAAVLALLVGVCFASGPAIAQRVLLLARQTFGQAGRSDWASDNIAMWLVQLFASGVSALLPLLLGLALVALVVNVSQTGGVFSFDPITPDFKRLNPATGLERLFSLKMLYEAARSVGKLVLLGLVAWSAMRALMPDLMKLSYIDARGHAALVLGKVGPLLFKLMLAVLLLAMIDVLYTRWDFAKKMRMSHRDITDEHKQKEGDPRIRSRLRQLRNEMLKQSRSARKLPEADVLITNPTHIAIALSYRHGEMPAPKLLAKGSGKQAARMRQAARELNIPIVENRPLARELYKRIGADQYVPEDLYPRVAKILIWVYAMRQGRAGSAA</sequence>
<dbReference type="Proteomes" id="UP000819052">
    <property type="component" value="Unassembled WGS sequence"/>
</dbReference>
<dbReference type="PANTHER" id="PTHR30531">
    <property type="entry name" value="FLAGELLAR BIOSYNTHETIC PROTEIN FLHB"/>
    <property type="match status" value="1"/>
</dbReference>
<feature type="compositionally biased region" description="Basic and acidic residues" evidence="2">
    <location>
        <begin position="1"/>
        <end position="22"/>
    </location>
</feature>
<accession>A0ABX0M5S5</accession>
<evidence type="ECO:0000256" key="3">
    <source>
        <dbReference type="SAM" id="Phobius"/>
    </source>
</evidence>
<dbReference type="SUPFAM" id="SSF160544">
    <property type="entry name" value="EscU C-terminal domain-like"/>
    <property type="match status" value="1"/>
</dbReference>
<dbReference type="InterPro" id="IPR006135">
    <property type="entry name" value="T3SS_substrate_exporter"/>
</dbReference>
<feature type="transmembrane region" description="Helical" evidence="3">
    <location>
        <begin position="77"/>
        <end position="106"/>
    </location>
</feature>
<dbReference type="PRINTS" id="PR00950">
    <property type="entry name" value="TYPE3IMSPROT"/>
</dbReference>
<evidence type="ECO:0000256" key="2">
    <source>
        <dbReference type="SAM" id="MobiDB-lite"/>
    </source>
</evidence>
<dbReference type="EMBL" id="VVIW01000013">
    <property type="protein sequence ID" value="NHZ42575.1"/>
    <property type="molecule type" value="Genomic_DNA"/>
</dbReference>
<evidence type="ECO:0000313" key="4">
    <source>
        <dbReference type="EMBL" id="NHZ42575.1"/>
    </source>
</evidence>
<name>A0ABX0M5S5_9BURK</name>
<proteinExistence type="inferred from homology"/>
<keyword evidence="3" id="KW-0472">Membrane</keyword>
<dbReference type="Pfam" id="PF01312">
    <property type="entry name" value="Bac_export_2"/>
    <property type="match status" value="1"/>
</dbReference>
<feature type="transmembrane region" description="Helical" evidence="3">
    <location>
        <begin position="149"/>
        <end position="167"/>
    </location>
</feature>
<dbReference type="Gene3D" id="3.40.1690.10">
    <property type="entry name" value="secretion proteins EscU"/>
    <property type="match status" value="1"/>
</dbReference>
<dbReference type="RefSeq" id="WP_167078569.1">
    <property type="nucleotide sequence ID" value="NZ_VVIW01000013.1"/>
</dbReference>
<protein>
    <submittedName>
        <fullName evidence="4">EscU/YscU/HrcU family type III secretion system export apparatus switch protein</fullName>
    </submittedName>
</protein>
<gene>
    <name evidence="4" type="ORF">F1609_20720</name>
</gene>
<keyword evidence="3" id="KW-0812">Transmembrane</keyword>